<keyword evidence="2 8" id="KW-0723">Serine/threonine-protein kinase</keyword>
<organism evidence="11 12">
    <name type="scientific">Myotis davidii</name>
    <name type="common">David's myotis</name>
    <dbReference type="NCBI Taxonomy" id="225400"/>
    <lineage>
        <taxon>Eukaryota</taxon>
        <taxon>Metazoa</taxon>
        <taxon>Chordata</taxon>
        <taxon>Craniata</taxon>
        <taxon>Vertebrata</taxon>
        <taxon>Euteleostomi</taxon>
        <taxon>Mammalia</taxon>
        <taxon>Eutheria</taxon>
        <taxon>Laurasiatheria</taxon>
        <taxon>Chiroptera</taxon>
        <taxon>Yangochiroptera</taxon>
        <taxon>Vespertilionidae</taxon>
        <taxon>Myotis</taxon>
    </lineage>
</organism>
<evidence type="ECO:0000256" key="8">
    <source>
        <dbReference type="RuleBase" id="RU000304"/>
    </source>
</evidence>
<dbReference type="Proteomes" id="UP000010556">
    <property type="component" value="Unassembled WGS sequence"/>
</dbReference>
<dbReference type="SUPFAM" id="SSF56112">
    <property type="entry name" value="Protein kinase-like (PK-like)"/>
    <property type="match status" value="1"/>
</dbReference>
<dbReference type="InterPro" id="IPR050205">
    <property type="entry name" value="CDPK_Ser/Thr_kinases"/>
</dbReference>
<dbReference type="AlphaFoldDB" id="L5LTU6"/>
<name>L5LTU6_MYODS</name>
<proteinExistence type="inferred from homology"/>
<evidence type="ECO:0000256" key="5">
    <source>
        <dbReference type="ARBA" id="ARBA00022777"/>
    </source>
</evidence>
<evidence type="ECO:0000259" key="10">
    <source>
        <dbReference type="PROSITE" id="PS50011"/>
    </source>
</evidence>
<dbReference type="PROSITE" id="PS50011">
    <property type="entry name" value="PROTEIN_KINASE_DOM"/>
    <property type="match status" value="1"/>
</dbReference>
<feature type="region of interest" description="Disordered" evidence="9">
    <location>
        <begin position="62"/>
        <end position="93"/>
    </location>
</feature>
<evidence type="ECO:0000313" key="11">
    <source>
        <dbReference type="EMBL" id="ELK29467.1"/>
    </source>
</evidence>
<evidence type="ECO:0000256" key="6">
    <source>
        <dbReference type="ARBA" id="ARBA00022840"/>
    </source>
</evidence>
<evidence type="ECO:0000256" key="4">
    <source>
        <dbReference type="ARBA" id="ARBA00022741"/>
    </source>
</evidence>
<keyword evidence="12" id="KW-1185">Reference proteome</keyword>
<reference evidence="12" key="1">
    <citation type="journal article" date="2013" name="Science">
        <title>Comparative analysis of bat genomes provides insight into the evolution of flight and immunity.</title>
        <authorList>
            <person name="Zhang G."/>
            <person name="Cowled C."/>
            <person name="Shi Z."/>
            <person name="Huang Z."/>
            <person name="Bishop-Lilly K.A."/>
            <person name="Fang X."/>
            <person name="Wynne J.W."/>
            <person name="Xiong Z."/>
            <person name="Baker M.L."/>
            <person name="Zhao W."/>
            <person name="Tachedjian M."/>
            <person name="Zhu Y."/>
            <person name="Zhou P."/>
            <person name="Jiang X."/>
            <person name="Ng J."/>
            <person name="Yang L."/>
            <person name="Wu L."/>
            <person name="Xiao J."/>
            <person name="Feng Y."/>
            <person name="Chen Y."/>
            <person name="Sun X."/>
            <person name="Zhang Y."/>
            <person name="Marsh G.A."/>
            <person name="Crameri G."/>
            <person name="Broder C.C."/>
            <person name="Frey K.G."/>
            <person name="Wang L.F."/>
            <person name="Wang J."/>
        </authorList>
    </citation>
    <scope>NUCLEOTIDE SEQUENCE [LARGE SCALE GENOMIC DNA]</scope>
</reference>
<dbReference type="InterPro" id="IPR017441">
    <property type="entry name" value="Protein_kinase_ATP_BS"/>
</dbReference>
<dbReference type="GO" id="GO:0005524">
    <property type="term" value="F:ATP binding"/>
    <property type="evidence" value="ECO:0007669"/>
    <property type="project" value="UniProtKB-UniRule"/>
</dbReference>
<dbReference type="PROSITE" id="PS00108">
    <property type="entry name" value="PROTEIN_KINASE_ST"/>
    <property type="match status" value="1"/>
</dbReference>
<feature type="domain" description="Protein kinase" evidence="10">
    <location>
        <begin position="110"/>
        <end position="369"/>
    </location>
</feature>
<dbReference type="PANTHER" id="PTHR24349">
    <property type="entry name" value="SERINE/THREONINE-PROTEIN KINASE"/>
    <property type="match status" value="1"/>
</dbReference>
<dbReference type="GO" id="GO:0004674">
    <property type="term" value="F:protein serine/threonine kinase activity"/>
    <property type="evidence" value="ECO:0007669"/>
    <property type="project" value="UniProtKB-KW"/>
</dbReference>
<comment type="similarity">
    <text evidence="1">Belongs to the protein kinase superfamily. CAMK Ser/Thr protein kinase family.</text>
</comment>
<dbReference type="FunFam" id="3.30.200.20:FF:000093">
    <property type="entry name" value="Putative map kinase-interacting serine/threonine-protein kinase 1"/>
    <property type="match status" value="1"/>
</dbReference>
<keyword evidence="3" id="KW-0808">Transferase</keyword>
<dbReference type="Pfam" id="PF00069">
    <property type="entry name" value="Pkinase"/>
    <property type="match status" value="1"/>
</dbReference>
<keyword evidence="6 7" id="KW-0067">ATP-binding</keyword>
<dbReference type="eggNOG" id="KOG0607">
    <property type="taxonomic scope" value="Eukaryota"/>
</dbReference>
<dbReference type="SMART" id="SM00220">
    <property type="entry name" value="S_TKc"/>
    <property type="match status" value="1"/>
</dbReference>
<dbReference type="InterPro" id="IPR000719">
    <property type="entry name" value="Prot_kinase_dom"/>
</dbReference>
<sequence length="369" mass="41532">MQEKREINSQGYITLSHRNVQRLLLNTAGEREQPDRAKGRVLAGQNPFELAFSLEQAHPGETDFSLECPARPDMPTSQPIDIPDAKKRGKKKKRCRATDSFSGRFEDVYQLQEDVLGEGAHARVQTCINLITNQEYAVKIIEKQPGHIRSRVFREVEMLYQCQGHRNVLELIEFFEEEDRFYLVFEKMRGGSILSHIHKRRHFNELEASVVVQDVASALDFLHNKGIAHRDLKLENILCEHPNQVSPVKICDFDLGSGIKLNGDCSPISTPELLTPCAPENTLPTPMVLQRNSCAKDLTSFAAEAIAMNRQLAQREEDALEEVGQGQPVVIRATSRYLHLSPPSQSKLAQRRQRASLSAAPVVLVGDHA</sequence>
<dbReference type="InterPro" id="IPR008271">
    <property type="entry name" value="Ser/Thr_kinase_AS"/>
</dbReference>
<evidence type="ECO:0000256" key="3">
    <source>
        <dbReference type="ARBA" id="ARBA00022679"/>
    </source>
</evidence>
<evidence type="ECO:0000256" key="9">
    <source>
        <dbReference type="SAM" id="MobiDB-lite"/>
    </source>
</evidence>
<keyword evidence="5 11" id="KW-0418">Kinase</keyword>
<dbReference type="InterPro" id="IPR011009">
    <property type="entry name" value="Kinase-like_dom_sf"/>
</dbReference>
<accession>L5LTU6</accession>
<feature type="binding site" evidence="7">
    <location>
        <position position="139"/>
    </location>
    <ligand>
        <name>ATP</name>
        <dbReference type="ChEBI" id="CHEBI:30616"/>
    </ligand>
</feature>
<dbReference type="EMBL" id="KB108036">
    <property type="protein sequence ID" value="ELK29467.1"/>
    <property type="molecule type" value="Genomic_DNA"/>
</dbReference>
<evidence type="ECO:0000256" key="7">
    <source>
        <dbReference type="PROSITE-ProRule" id="PRU10141"/>
    </source>
</evidence>
<keyword evidence="4 7" id="KW-0547">Nucleotide-binding</keyword>
<evidence type="ECO:0000256" key="1">
    <source>
        <dbReference type="ARBA" id="ARBA00006692"/>
    </source>
</evidence>
<protein>
    <submittedName>
        <fullName evidence="11">MAP kinase-interacting serine/threonine-protein kinase 2</fullName>
    </submittedName>
</protein>
<evidence type="ECO:0000256" key="2">
    <source>
        <dbReference type="ARBA" id="ARBA00022527"/>
    </source>
</evidence>
<dbReference type="PROSITE" id="PS00107">
    <property type="entry name" value="PROTEIN_KINASE_ATP"/>
    <property type="match status" value="1"/>
</dbReference>
<dbReference type="Gene3D" id="1.10.510.10">
    <property type="entry name" value="Transferase(Phosphotransferase) domain 1"/>
    <property type="match status" value="1"/>
</dbReference>
<dbReference type="Gene3D" id="3.30.200.20">
    <property type="entry name" value="Phosphorylase Kinase, domain 1"/>
    <property type="match status" value="1"/>
</dbReference>
<gene>
    <name evidence="11" type="ORF">MDA_GLEAN10011530</name>
</gene>
<evidence type="ECO:0000313" key="12">
    <source>
        <dbReference type="Proteomes" id="UP000010556"/>
    </source>
</evidence>